<dbReference type="Proteomes" id="UP000799777">
    <property type="component" value="Unassembled WGS sequence"/>
</dbReference>
<dbReference type="EMBL" id="ML978159">
    <property type="protein sequence ID" value="KAF2034811.1"/>
    <property type="molecule type" value="Genomic_DNA"/>
</dbReference>
<accession>A0A9P4HGK9</accession>
<organism evidence="1 2">
    <name type="scientific">Setomelanomma holmii</name>
    <dbReference type="NCBI Taxonomy" id="210430"/>
    <lineage>
        <taxon>Eukaryota</taxon>
        <taxon>Fungi</taxon>
        <taxon>Dikarya</taxon>
        <taxon>Ascomycota</taxon>
        <taxon>Pezizomycotina</taxon>
        <taxon>Dothideomycetes</taxon>
        <taxon>Pleosporomycetidae</taxon>
        <taxon>Pleosporales</taxon>
        <taxon>Pleosporineae</taxon>
        <taxon>Phaeosphaeriaceae</taxon>
        <taxon>Setomelanomma</taxon>
    </lineage>
</organism>
<sequence length="265" mass="29504">MLQELLRAPSLMSVSCKQLKAYSRYSPTQCALFDLAQTHKSLPIPSETWYPHRLHHTHSYRETGLRVCVTPIRHPGLAWDLVVAWRAEAHIGLHKAKPHGGDGRLNYCCVLVLPSSWDLSTFCAHGNWGMTVNPEWIPRMFEYQPKPGYALVFEGGSDSCRVGALLPGFASTVHSDLVLLMEGMGVSCLVDAECGLRVWGVGHRCCAYGMWMCLVKLQSHADRDEQEEVVVATTIYQVPLAAVSTPDEYKDRARGHTAQGLSRSQ</sequence>
<gene>
    <name evidence="1" type="ORF">EK21DRAFT_84935</name>
</gene>
<name>A0A9P4HGK9_9PLEO</name>
<evidence type="ECO:0000313" key="1">
    <source>
        <dbReference type="EMBL" id="KAF2034811.1"/>
    </source>
</evidence>
<protein>
    <submittedName>
        <fullName evidence="1">Uncharacterized protein</fullName>
    </submittedName>
</protein>
<proteinExistence type="predicted"/>
<dbReference type="AlphaFoldDB" id="A0A9P4HGK9"/>
<keyword evidence="2" id="KW-1185">Reference proteome</keyword>
<evidence type="ECO:0000313" key="2">
    <source>
        <dbReference type="Proteomes" id="UP000799777"/>
    </source>
</evidence>
<comment type="caution">
    <text evidence="1">The sequence shown here is derived from an EMBL/GenBank/DDBJ whole genome shotgun (WGS) entry which is preliminary data.</text>
</comment>
<reference evidence="1" key="1">
    <citation type="journal article" date="2020" name="Stud. Mycol.">
        <title>101 Dothideomycetes genomes: a test case for predicting lifestyles and emergence of pathogens.</title>
        <authorList>
            <person name="Haridas S."/>
            <person name="Albert R."/>
            <person name="Binder M."/>
            <person name="Bloem J."/>
            <person name="Labutti K."/>
            <person name="Salamov A."/>
            <person name="Andreopoulos B."/>
            <person name="Baker S."/>
            <person name="Barry K."/>
            <person name="Bills G."/>
            <person name="Bluhm B."/>
            <person name="Cannon C."/>
            <person name="Castanera R."/>
            <person name="Culley D."/>
            <person name="Daum C."/>
            <person name="Ezra D."/>
            <person name="Gonzalez J."/>
            <person name="Henrissat B."/>
            <person name="Kuo A."/>
            <person name="Liang C."/>
            <person name="Lipzen A."/>
            <person name="Lutzoni F."/>
            <person name="Magnuson J."/>
            <person name="Mondo S."/>
            <person name="Nolan M."/>
            <person name="Ohm R."/>
            <person name="Pangilinan J."/>
            <person name="Park H.-J."/>
            <person name="Ramirez L."/>
            <person name="Alfaro M."/>
            <person name="Sun H."/>
            <person name="Tritt A."/>
            <person name="Yoshinaga Y."/>
            <person name="Zwiers L.-H."/>
            <person name="Turgeon B."/>
            <person name="Goodwin S."/>
            <person name="Spatafora J."/>
            <person name="Crous P."/>
            <person name="Grigoriev I."/>
        </authorList>
    </citation>
    <scope>NUCLEOTIDE SEQUENCE</scope>
    <source>
        <strain evidence="1">CBS 110217</strain>
    </source>
</reference>